<feature type="compositionally biased region" description="Basic and acidic residues" evidence="2">
    <location>
        <begin position="58"/>
        <end position="79"/>
    </location>
</feature>
<feature type="compositionally biased region" description="Basic and acidic residues" evidence="2">
    <location>
        <begin position="128"/>
        <end position="156"/>
    </location>
</feature>
<reference evidence="4 5" key="1">
    <citation type="submission" date="2015-10" db="EMBL/GenBank/DDBJ databases">
        <title>Butyribacter intestini gen. nov., sp. nov., a butyric acid-producing bacterium of the family Lachnospiraceae isolated from the human faeces.</title>
        <authorList>
            <person name="Zou Y."/>
            <person name="Xue W."/>
            <person name="Luo G."/>
            <person name="Lv M."/>
        </authorList>
    </citation>
    <scope>NUCLEOTIDE SEQUENCE [LARGE SCALE GENOMIC DNA]</scope>
    <source>
        <strain evidence="4 5">TF01-11</strain>
    </source>
</reference>
<keyword evidence="1" id="KW-0175">Coiled coil</keyword>
<comment type="caution">
    <text evidence="4">The sequence shown here is derived from an EMBL/GenBank/DDBJ whole genome shotgun (WGS) entry which is preliminary data.</text>
</comment>
<dbReference type="SUPFAM" id="SSF51261">
    <property type="entry name" value="Duplicated hybrid motif"/>
    <property type="match status" value="1"/>
</dbReference>
<feature type="compositionally biased region" description="Polar residues" evidence="2">
    <location>
        <begin position="41"/>
        <end position="57"/>
    </location>
</feature>
<evidence type="ECO:0000256" key="2">
    <source>
        <dbReference type="SAM" id="MobiDB-lite"/>
    </source>
</evidence>
<accession>A0AAW3JRA6</accession>
<evidence type="ECO:0000256" key="1">
    <source>
        <dbReference type="SAM" id="Coils"/>
    </source>
</evidence>
<evidence type="ECO:0000259" key="3">
    <source>
        <dbReference type="Pfam" id="PF01551"/>
    </source>
</evidence>
<feature type="region of interest" description="Disordered" evidence="2">
    <location>
        <begin position="41"/>
        <end position="88"/>
    </location>
</feature>
<dbReference type="Pfam" id="PF01551">
    <property type="entry name" value="Peptidase_M23"/>
    <property type="match status" value="1"/>
</dbReference>
<dbReference type="InterPro" id="IPR050570">
    <property type="entry name" value="Cell_wall_metabolism_enzyme"/>
</dbReference>
<feature type="region of interest" description="Disordered" evidence="2">
    <location>
        <begin position="123"/>
        <end position="159"/>
    </location>
</feature>
<evidence type="ECO:0000313" key="5">
    <source>
        <dbReference type="Proteomes" id="UP000050833"/>
    </source>
</evidence>
<dbReference type="InterPro" id="IPR011055">
    <property type="entry name" value="Dup_hybrid_motif"/>
</dbReference>
<dbReference type="InterPro" id="IPR016047">
    <property type="entry name" value="M23ase_b-sheet_dom"/>
</dbReference>
<name>A0AAW3JRA6_9FIRM</name>
<feature type="domain" description="M23ase beta-sheet core" evidence="3">
    <location>
        <begin position="208"/>
        <end position="303"/>
    </location>
</feature>
<dbReference type="Gene3D" id="2.70.70.10">
    <property type="entry name" value="Glucose Permease (Domain IIA)"/>
    <property type="match status" value="1"/>
</dbReference>
<dbReference type="PANTHER" id="PTHR21666:SF270">
    <property type="entry name" value="MUREIN HYDROLASE ACTIVATOR ENVC"/>
    <property type="match status" value="1"/>
</dbReference>
<sequence length="308" mass="33447">MYDKKENNFKKKGLCVSLCAALVCGLGIGGVYYKMNKAPQSDGTKLFSDSSTGTKSADTNDKKETSSDKKDNAADKNTENKTVAAGSGAVKNIKKKNIKSAREKLNDAKAEIKSDKNNNDVYVKKTAAKTDDKKKSTDTKQHDGNIKKNRNTDKNKTVSTMSKDNSLKFDAEKGMIWPVGSGEKDIILKFSNSNTVYFKTLAQYKVNPAVVIAAKADEKVKAAAAGIVKSIKTSDETGTTVTVDIGNGYEAIYGQLKNLNVKNGQKIAKGDIVGHIAKPTKYYTEEGTNLYFEVKENGKSVDPLLLLK</sequence>
<keyword evidence="5" id="KW-1185">Reference proteome</keyword>
<evidence type="ECO:0000313" key="4">
    <source>
        <dbReference type="EMBL" id="KQC85397.1"/>
    </source>
</evidence>
<gene>
    <name evidence="4" type="ORF">APZ18_11985</name>
</gene>
<dbReference type="EMBL" id="LLKB01000005">
    <property type="protein sequence ID" value="KQC85397.1"/>
    <property type="molecule type" value="Genomic_DNA"/>
</dbReference>
<protein>
    <recommendedName>
        <fullName evidence="3">M23ase beta-sheet core domain-containing protein</fullName>
    </recommendedName>
</protein>
<dbReference type="Proteomes" id="UP000050833">
    <property type="component" value="Unassembled WGS sequence"/>
</dbReference>
<dbReference type="CDD" id="cd12797">
    <property type="entry name" value="M23_peptidase"/>
    <property type="match status" value="1"/>
</dbReference>
<dbReference type="GO" id="GO:0004222">
    <property type="term" value="F:metalloendopeptidase activity"/>
    <property type="evidence" value="ECO:0007669"/>
    <property type="project" value="TreeGrafter"/>
</dbReference>
<proteinExistence type="predicted"/>
<dbReference type="RefSeq" id="WP_055945252.1">
    <property type="nucleotide sequence ID" value="NZ_JAQDCV010000007.1"/>
</dbReference>
<feature type="coiled-coil region" evidence="1">
    <location>
        <begin position="91"/>
        <end position="118"/>
    </location>
</feature>
<dbReference type="AlphaFoldDB" id="A0AAW3JRA6"/>
<organism evidence="4 5">
    <name type="scientific">Butyribacter intestini</name>
    <dbReference type="NCBI Taxonomy" id="1703332"/>
    <lineage>
        <taxon>Bacteria</taxon>
        <taxon>Bacillati</taxon>
        <taxon>Bacillota</taxon>
        <taxon>Clostridia</taxon>
        <taxon>Lachnospirales</taxon>
        <taxon>Lachnospiraceae</taxon>
        <taxon>Butyribacter</taxon>
    </lineage>
</organism>
<dbReference type="PANTHER" id="PTHR21666">
    <property type="entry name" value="PEPTIDASE-RELATED"/>
    <property type="match status" value="1"/>
</dbReference>